<evidence type="ECO:0000313" key="1">
    <source>
        <dbReference type="EMBL" id="KII62840.1"/>
    </source>
</evidence>
<keyword evidence="2" id="KW-1185">Reference proteome</keyword>
<dbReference type="EMBL" id="JWZT01004870">
    <property type="protein sequence ID" value="KII62840.1"/>
    <property type="molecule type" value="Genomic_DNA"/>
</dbReference>
<organism evidence="1 2">
    <name type="scientific">Thelohanellus kitauei</name>
    <name type="common">Myxosporean</name>
    <dbReference type="NCBI Taxonomy" id="669202"/>
    <lineage>
        <taxon>Eukaryota</taxon>
        <taxon>Metazoa</taxon>
        <taxon>Cnidaria</taxon>
        <taxon>Myxozoa</taxon>
        <taxon>Myxosporea</taxon>
        <taxon>Bivalvulida</taxon>
        <taxon>Platysporina</taxon>
        <taxon>Myxobolidae</taxon>
        <taxon>Thelohanellus</taxon>
    </lineage>
</organism>
<name>A0A0C2M728_THEKT</name>
<dbReference type="AlphaFoldDB" id="A0A0C2M728"/>
<sequence length="145" mass="16595">MMSRSEISKYSNGHPSQGGALSELLKDRTWNARMVLTTIIDYVVVRCPDAVNYTIYCINELINGKIDHSTFVERVIRYLKLPFDENKVLVILNNELDNLRNDICQLQMFCQWSIQAGLQGPFKQNGSDNDNSSICSLKHSQNNHE</sequence>
<dbReference type="Proteomes" id="UP000031668">
    <property type="component" value="Unassembled WGS sequence"/>
</dbReference>
<reference evidence="1 2" key="1">
    <citation type="journal article" date="2014" name="Genome Biol. Evol.">
        <title>The genome of the myxosporean Thelohanellus kitauei shows adaptations to nutrient acquisition within its fish host.</title>
        <authorList>
            <person name="Yang Y."/>
            <person name="Xiong J."/>
            <person name="Zhou Z."/>
            <person name="Huo F."/>
            <person name="Miao W."/>
            <person name="Ran C."/>
            <person name="Liu Y."/>
            <person name="Zhang J."/>
            <person name="Feng J."/>
            <person name="Wang M."/>
            <person name="Wang M."/>
            <person name="Wang L."/>
            <person name="Yao B."/>
        </authorList>
    </citation>
    <scope>NUCLEOTIDE SEQUENCE [LARGE SCALE GENOMIC DNA]</scope>
    <source>
        <strain evidence="1">Wuqing</strain>
    </source>
</reference>
<accession>A0A0C2M728</accession>
<comment type="caution">
    <text evidence="1">The sequence shown here is derived from an EMBL/GenBank/DDBJ whole genome shotgun (WGS) entry which is preliminary data.</text>
</comment>
<evidence type="ECO:0000313" key="2">
    <source>
        <dbReference type="Proteomes" id="UP000031668"/>
    </source>
</evidence>
<gene>
    <name evidence="1" type="ORF">RF11_10553</name>
</gene>
<proteinExistence type="predicted"/>
<protein>
    <submittedName>
        <fullName evidence="1">Uncharacterized protein</fullName>
    </submittedName>
</protein>